<dbReference type="Proteomes" id="UP001327560">
    <property type="component" value="Chromosome 1"/>
</dbReference>
<evidence type="ECO:0000313" key="2">
    <source>
        <dbReference type="EMBL" id="WOK93438.1"/>
    </source>
</evidence>
<sequence length="109" mass="11798">MSQPSLCCRAPSGATPTPPARAQLESSATNGAIDSSDNEADSRCVRRYVQEIHFESRPECAGRSKSAKKRKASVDPSPTNVAGEDAAPRFRGVRRWPWGKYAARYATAS</sequence>
<feature type="region of interest" description="Disordered" evidence="1">
    <location>
        <begin position="58"/>
        <end position="86"/>
    </location>
</feature>
<evidence type="ECO:0008006" key="4">
    <source>
        <dbReference type="Google" id="ProtNLM"/>
    </source>
</evidence>
<protein>
    <recommendedName>
        <fullName evidence="4">AP2/ERF domain-containing protein</fullName>
    </recommendedName>
</protein>
<feature type="region of interest" description="Disordered" evidence="1">
    <location>
        <begin position="1"/>
        <end position="41"/>
    </location>
</feature>
<dbReference type="EMBL" id="CP136890">
    <property type="protein sequence ID" value="WOK93438.1"/>
    <property type="molecule type" value="Genomic_DNA"/>
</dbReference>
<reference evidence="2 3" key="1">
    <citation type="submission" date="2023-10" db="EMBL/GenBank/DDBJ databases">
        <title>Chromosome-scale genome assembly provides insights into flower coloration mechanisms of Canna indica.</title>
        <authorList>
            <person name="Li C."/>
        </authorList>
    </citation>
    <scope>NUCLEOTIDE SEQUENCE [LARGE SCALE GENOMIC DNA]</scope>
    <source>
        <tissue evidence="2">Flower</tissue>
    </source>
</reference>
<organism evidence="2 3">
    <name type="scientific">Canna indica</name>
    <name type="common">Indian-shot</name>
    <dbReference type="NCBI Taxonomy" id="4628"/>
    <lineage>
        <taxon>Eukaryota</taxon>
        <taxon>Viridiplantae</taxon>
        <taxon>Streptophyta</taxon>
        <taxon>Embryophyta</taxon>
        <taxon>Tracheophyta</taxon>
        <taxon>Spermatophyta</taxon>
        <taxon>Magnoliopsida</taxon>
        <taxon>Liliopsida</taxon>
        <taxon>Zingiberales</taxon>
        <taxon>Cannaceae</taxon>
        <taxon>Canna</taxon>
    </lineage>
</organism>
<evidence type="ECO:0000313" key="3">
    <source>
        <dbReference type="Proteomes" id="UP001327560"/>
    </source>
</evidence>
<accession>A0AAQ3JNW3</accession>
<dbReference type="AlphaFoldDB" id="A0AAQ3JNW3"/>
<keyword evidence="3" id="KW-1185">Reference proteome</keyword>
<feature type="compositionally biased region" description="Polar residues" evidence="1">
    <location>
        <begin position="24"/>
        <end position="35"/>
    </location>
</feature>
<name>A0AAQ3JNW3_9LILI</name>
<gene>
    <name evidence="2" type="ORF">Cni_G02135</name>
</gene>
<proteinExistence type="predicted"/>
<evidence type="ECO:0000256" key="1">
    <source>
        <dbReference type="SAM" id="MobiDB-lite"/>
    </source>
</evidence>